<dbReference type="PANTHER" id="PTHR34473">
    <property type="entry name" value="UPF0699 TRANSMEMBRANE PROTEIN YDBS"/>
    <property type="match status" value="1"/>
</dbReference>
<feature type="domain" description="YdbS-like PH" evidence="3">
    <location>
        <begin position="458"/>
        <end position="527"/>
    </location>
</feature>
<feature type="domain" description="YdbS-like PH" evidence="3">
    <location>
        <begin position="121"/>
        <end position="199"/>
    </location>
</feature>
<dbReference type="Pfam" id="PF03703">
    <property type="entry name" value="bPH_2"/>
    <property type="match status" value="3"/>
</dbReference>
<feature type="transmembrane region" description="Helical" evidence="2">
    <location>
        <begin position="96"/>
        <end position="119"/>
    </location>
</feature>
<feature type="transmembrane region" description="Helical" evidence="2">
    <location>
        <begin position="282"/>
        <end position="301"/>
    </location>
</feature>
<evidence type="ECO:0000313" key="4">
    <source>
        <dbReference type="EMBL" id="NIH54276.1"/>
    </source>
</evidence>
<dbReference type="PIRSF" id="PIRSF026631">
    <property type="entry name" value="UCP026631"/>
    <property type="match status" value="1"/>
</dbReference>
<keyword evidence="2" id="KW-1133">Transmembrane helix</keyword>
<comment type="caution">
    <text evidence="4">The sequence shown here is derived from an EMBL/GenBank/DDBJ whole genome shotgun (WGS) entry which is preliminary data.</text>
</comment>
<dbReference type="PANTHER" id="PTHR34473:SF2">
    <property type="entry name" value="UPF0699 TRANSMEMBRANE PROTEIN YDBT"/>
    <property type="match status" value="1"/>
</dbReference>
<proteinExistence type="predicted"/>
<dbReference type="RefSeq" id="WP_167150674.1">
    <property type="nucleotide sequence ID" value="NZ_JAAMOX010000002.1"/>
</dbReference>
<feature type="domain" description="YdbS-like PH" evidence="3">
    <location>
        <begin position="333"/>
        <end position="389"/>
    </location>
</feature>
<evidence type="ECO:0000313" key="5">
    <source>
        <dbReference type="Proteomes" id="UP000541033"/>
    </source>
</evidence>
<organism evidence="4 5">
    <name type="scientific">Lysinibacter cavernae</name>
    <dbReference type="NCBI Taxonomy" id="1640652"/>
    <lineage>
        <taxon>Bacteria</taxon>
        <taxon>Bacillati</taxon>
        <taxon>Actinomycetota</taxon>
        <taxon>Actinomycetes</taxon>
        <taxon>Micrococcales</taxon>
        <taxon>Microbacteriaceae</taxon>
        <taxon>Lysinibacter</taxon>
    </lineage>
</organism>
<evidence type="ECO:0000259" key="3">
    <source>
        <dbReference type="Pfam" id="PF03703"/>
    </source>
</evidence>
<evidence type="ECO:0000256" key="2">
    <source>
        <dbReference type="SAM" id="Phobius"/>
    </source>
</evidence>
<protein>
    <submittedName>
        <fullName evidence="4">Putative membrane protein</fullName>
    </submittedName>
</protein>
<dbReference type="InterPro" id="IPR005182">
    <property type="entry name" value="YdbS-like_PH"/>
</dbReference>
<reference evidence="4 5" key="1">
    <citation type="submission" date="2020-02" db="EMBL/GenBank/DDBJ databases">
        <title>Sequencing the genomes of 1000 actinobacteria strains.</title>
        <authorList>
            <person name="Klenk H.-P."/>
        </authorList>
    </citation>
    <scope>NUCLEOTIDE SEQUENCE [LARGE SCALE GENOMIC DNA]</scope>
    <source>
        <strain evidence="4 5">DSM 27960</strain>
    </source>
</reference>
<dbReference type="EMBL" id="JAAMOX010000002">
    <property type="protein sequence ID" value="NIH54276.1"/>
    <property type="molecule type" value="Genomic_DNA"/>
</dbReference>
<feature type="transmembrane region" description="Helical" evidence="2">
    <location>
        <begin position="41"/>
        <end position="59"/>
    </location>
</feature>
<keyword evidence="2" id="KW-0472">Membrane</keyword>
<dbReference type="InterPro" id="IPR014529">
    <property type="entry name" value="UCP026631"/>
</dbReference>
<gene>
    <name evidence="4" type="ORF">FHX76_002172</name>
</gene>
<name>A0A7X5TT64_9MICO</name>
<dbReference type="AlphaFoldDB" id="A0A7X5TT64"/>
<accession>A0A7X5TT64</accession>
<evidence type="ECO:0000256" key="1">
    <source>
        <dbReference type="SAM" id="MobiDB-lite"/>
    </source>
</evidence>
<keyword evidence="2" id="KW-0812">Transmembrane</keyword>
<feature type="region of interest" description="Disordered" evidence="1">
    <location>
        <begin position="1"/>
        <end position="20"/>
    </location>
</feature>
<feature type="transmembrane region" description="Helical" evidence="2">
    <location>
        <begin position="307"/>
        <end position="324"/>
    </location>
</feature>
<keyword evidence="5" id="KW-1185">Reference proteome</keyword>
<sequence>MTQLPDPQQPGFQHPAPQLPAPSPIATADGEWHRLHPATPFLRGGLALVIVLGIIIANARDWIVSLVVGGGNEWDEFGASDTSRFPPFIRDIVETFGIWVVASVVVVLVIAAIIGFSYLSWRRHSYRITHEAVEVRSGIVFRTSRQARLDRVQGVNVNRQWLARLFGAAQLKISTAGQDSNVELSYLRSSTADELRREILSLAAHRKAGTTPGAQPASVPTPAAAPALLGPDGVPLPAANQPHGIVSQRLGEFLTPELDESLLVEPTSVVRIPPVRLVMSRIVGLGTVISILVVAFVIVMAVRGEGFIAFGLIPFGIAMIGVLVSRVMRLLQFSIALTLDGVRVGQGLLSTTNDTIPPGRIHAIEVYQPLLWRPFGWWTIRINKAGDSVSEQSQQQATNTMLPVGKRADVHRVLAVLLPNAPIAEELVDFALIGKKSQFGFRGVPKRAWIRLGFGRQRQGYRIGENELLFRGGAVWRRLVIIPLARVQSVSLRQGWVGRQAKIATVQPQTVLGPVLTGIAGLDRDQALGTFEELTAAVVAAGLRDDEAR</sequence>
<dbReference type="Proteomes" id="UP000541033">
    <property type="component" value="Unassembled WGS sequence"/>
</dbReference>